<feature type="domain" description="SGNH hydrolase-type esterase" evidence="1">
    <location>
        <begin position="97"/>
        <end position="233"/>
    </location>
</feature>
<dbReference type="RefSeq" id="WP_142454454.1">
    <property type="nucleotide sequence ID" value="NZ_FXTP01000007.1"/>
</dbReference>
<protein>
    <submittedName>
        <fullName evidence="2">Lysophospholipase L1</fullName>
    </submittedName>
</protein>
<proteinExistence type="predicted"/>
<dbReference type="InterPro" id="IPR013830">
    <property type="entry name" value="SGNH_hydro"/>
</dbReference>
<dbReference type="Pfam" id="PF13472">
    <property type="entry name" value="Lipase_GDSL_2"/>
    <property type="match status" value="1"/>
</dbReference>
<dbReference type="AlphaFoldDB" id="A0A521D989"/>
<reference evidence="2 3" key="1">
    <citation type="submission" date="2017-05" db="EMBL/GenBank/DDBJ databases">
        <authorList>
            <person name="Varghese N."/>
            <person name="Submissions S."/>
        </authorList>
    </citation>
    <scope>NUCLEOTIDE SEQUENCE [LARGE SCALE GENOMIC DNA]</scope>
    <source>
        <strain evidence="2 3">DSM 21985</strain>
    </source>
</reference>
<dbReference type="Gene3D" id="3.40.50.1110">
    <property type="entry name" value="SGNH hydrolase"/>
    <property type="match status" value="1"/>
</dbReference>
<dbReference type="GO" id="GO:0004622">
    <property type="term" value="F:phosphatidylcholine lysophospholipase activity"/>
    <property type="evidence" value="ECO:0007669"/>
    <property type="project" value="TreeGrafter"/>
</dbReference>
<dbReference type="EMBL" id="FXTP01000007">
    <property type="protein sequence ID" value="SMO68162.1"/>
    <property type="molecule type" value="Genomic_DNA"/>
</dbReference>
<dbReference type="InterPro" id="IPR051532">
    <property type="entry name" value="Ester_Hydrolysis_Enzymes"/>
</dbReference>
<evidence type="ECO:0000259" key="1">
    <source>
        <dbReference type="Pfam" id="PF13472"/>
    </source>
</evidence>
<dbReference type="SUPFAM" id="SSF52266">
    <property type="entry name" value="SGNH hydrolase"/>
    <property type="match status" value="1"/>
</dbReference>
<dbReference type="InterPro" id="IPR036514">
    <property type="entry name" value="SGNH_hydro_sf"/>
</dbReference>
<sequence>MQELSVKNFLSLTLLSGLLVISACSDPKSSAEPGNDSINKIMPLGASRVEGARPYFESYRYELWKDLINNDWTFDFIGTRDDPASYPEVNGLEFDTDHEGRSGWTSGQILDRVEDWLEVTGSPDIVLFSSPGGNDALDGLYTYSEILSNINAIIDIIQEDNPEVVILIEQMAPGRSDFMTDEYSALFSQIQEDVATIAAEQTNSSSQVIAVDMYTGFADSMLADEIHYNEDGADFIANRYYEGVL</sequence>
<dbReference type="Proteomes" id="UP000317557">
    <property type="component" value="Unassembled WGS sequence"/>
</dbReference>
<keyword evidence="3" id="KW-1185">Reference proteome</keyword>
<dbReference type="OrthoDB" id="9786188at2"/>
<dbReference type="PROSITE" id="PS51257">
    <property type="entry name" value="PROKAR_LIPOPROTEIN"/>
    <property type="match status" value="1"/>
</dbReference>
<gene>
    <name evidence="2" type="ORF">SAMN06265219_107223</name>
</gene>
<dbReference type="PANTHER" id="PTHR30383:SF2">
    <property type="entry name" value="CELLULOSE-BINDING PROTEIN"/>
    <property type="match status" value="1"/>
</dbReference>
<dbReference type="PANTHER" id="PTHR30383">
    <property type="entry name" value="THIOESTERASE 1/PROTEASE 1/LYSOPHOSPHOLIPASE L1"/>
    <property type="match status" value="1"/>
</dbReference>
<evidence type="ECO:0000313" key="2">
    <source>
        <dbReference type="EMBL" id="SMO68162.1"/>
    </source>
</evidence>
<accession>A0A521D989</accession>
<organism evidence="2 3">
    <name type="scientific">Gracilimonas mengyeensis</name>
    <dbReference type="NCBI Taxonomy" id="1302730"/>
    <lineage>
        <taxon>Bacteria</taxon>
        <taxon>Pseudomonadati</taxon>
        <taxon>Balneolota</taxon>
        <taxon>Balneolia</taxon>
        <taxon>Balneolales</taxon>
        <taxon>Balneolaceae</taxon>
        <taxon>Gracilimonas</taxon>
    </lineage>
</organism>
<evidence type="ECO:0000313" key="3">
    <source>
        <dbReference type="Proteomes" id="UP000317557"/>
    </source>
</evidence>
<name>A0A521D989_9BACT</name>